<keyword evidence="2" id="KW-1185">Reference proteome</keyword>
<dbReference type="EMBL" id="AFVZ01000001">
    <property type="protein sequence ID" value="EHN58880.1"/>
    <property type="molecule type" value="Genomic_DNA"/>
</dbReference>
<name>G9WHZ5_9LACO</name>
<dbReference type="Proteomes" id="UP000004959">
    <property type="component" value="Chromosome"/>
</dbReference>
<dbReference type="STRING" id="336988.NT96_08490"/>
<dbReference type="AlphaFoldDB" id="G9WHZ5"/>
<reference evidence="1 2" key="1">
    <citation type="journal article" date="2012" name="PLoS ONE">
        <title>Functional divergence in the genus oenococcus as predicted by genome sequencing of the newly-described species, Oenococcus kitaharae.</title>
        <authorList>
            <person name="Borneman A.R."/>
            <person name="McCarthy J.M."/>
            <person name="Chambers P.J."/>
            <person name="Bartowsky E.J."/>
        </authorList>
    </citation>
    <scope>NUCLEOTIDE SEQUENCE [LARGE SCALE GENOMIC DNA]</scope>
    <source>
        <strain evidence="2">DSM17330</strain>
    </source>
</reference>
<dbReference type="HOGENOM" id="CLU_2937066_0_0_9"/>
<accession>G9WHZ5</accession>
<sequence length="60" mass="7177">MNMKFVKRGHYTAEELRDIHSGTAQQMDYLNKHIESMEQTYERHMPSGDHMLDEYSENSK</sequence>
<gene>
    <name evidence="1" type="ORF">OKIT_0771</name>
</gene>
<protein>
    <submittedName>
        <fullName evidence="1">Uncharacterized protein</fullName>
    </submittedName>
</protein>
<evidence type="ECO:0000313" key="2">
    <source>
        <dbReference type="Proteomes" id="UP000004959"/>
    </source>
</evidence>
<comment type="caution">
    <text evidence="1">The sequence shown here is derived from an EMBL/GenBank/DDBJ whole genome shotgun (WGS) entry which is preliminary data.</text>
</comment>
<dbReference type="OrthoDB" id="2151854at2"/>
<organism evidence="1 2">
    <name type="scientific">Oenococcus kitaharae DSM 17330</name>
    <dbReference type="NCBI Taxonomy" id="1045004"/>
    <lineage>
        <taxon>Bacteria</taxon>
        <taxon>Bacillati</taxon>
        <taxon>Bacillota</taxon>
        <taxon>Bacilli</taxon>
        <taxon>Lactobacillales</taxon>
        <taxon>Lactobacillaceae</taxon>
        <taxon>Oenococcus</taxon>
    </lineage>
</organism>
<evidence type="ECO:0000313" key="1">
    <source>
        <dbReference type="EMBL" id="EHN58880.1"/>
    </source>
</evidence>
<proteinExistence type="predicted"/>
<dbReference type="RefSeq" id="WP_007745455.1">
    <property type="nucleotide sequence ID" value="NZ_CM001398.1"/>
</dbReference>
<dbReference type="PATRIC" id="fig|1045004.4.peg.773"/>